<organism evidence="3 4">
    <name type="scientific">Rhodococcus rhodochrous</name>
    <dbReference type="NCBI Taxonomy" id="1829"/>
    <lineage>
        <taxon>Bacteria</taxon>
        <taxon>Bacillati</taxon>
        <taxon>Actinomycetota</taxon>
        <taxon>Actinomycetes</taxon>
        <taxon>Mycobacteriales</taxon>
        <taxon>Nocardiaceae</taxon>
        <taxon>Rhodococcus</taxon>
    </lineage>
</organism>
<name>A0AA46WU66_RHORH</name>
<feature type="transmembrane region" description="Helical" evidence="2">
    <location>
        <begin position="112"/>
        <end position="134"/>
    </location>
</feature>
<evidence type="ECO:0008006" key="5">
    <source>
        <dbReference type="Google" id="ProtNLM"/>
    </source>
</evidence>
<feature type="transmembrane region" description="Helical" evidence="2">
    <location>
        <begin position="48"/>
        <end position="67"/>
    </location>
</feature>
<sequence>MNQAIAESEMESPPQARPMLLADYVQLALFFAYAFSYAFYMAGILPGSAYYACLYGLVAFAAVRVAGLMLKSRPGSPLVFGRSTLALAAASGVLVVVSLINELIVSGDFTFTSFGAVGFILVPATIALCIANTVSLRLADVYMTILLARYVVYFLFSGEFSLAALRAISWSASSSPFESSFSHDMLVLVMYFVVRQKAVRSGVSAFFTMIALKRAAFVAAPLFFVFRRWIRKNVQPSKGALGTLLAVGIASPFIVQSTYSTEFSRLFYNYFGVTFDDFTSGRVSIYRLAVHCADSSQAFGSLNQCLGATAMRVSGTSWNSLLHNDTLRVYMEVGILGVAAYLCALVFVGRTNRPAFILMSYTFFVLITSRLITHMSYWIVLFIVIALLDLHYSKARLVATSEDDHPTEGSGADQAVIGGVK</sequence>
<feature type="region of interest" description="Disordered" evidence="1">
    <location>
        <begin position="402"/>
        <end position="421"/>
    </location>
</feature>
<gene>
    <name evidence="3" type="ORF">KUM34_021100</name>
</gene>
<feature type="transmembrane region" description="Helical" evidence="2">
    <location>
        <begin position="146"/>
        <end position="168"/>
    </location>
</feature>
<keyword evidence="2" id="KW-0472">Membrane</keyword>
<reference evidence="3 4" key="1">
    <citation type="journal article" date="2021" name="Front. Microbiol.">
        <title>Bacterial Transformation of Aromatic Monomers in Softwood Black Liquor.</title>
        <authorList>
            <person name="Navas L.E."/>
            <person name="Dexter G."/>
            <person name="Liu J."/>
            <person name="Levy-Booth D."/>
            <person name="Cho M."/>
            <person name="Jang S.K."/>
            <person name="Mansfield S.D."/>
            <person name="Renneckar S."/>
            <person name="Mohn W.W."/>
            <person name="Eltis L.D."/>
        </authorList>
    </citation>
    <scope>NUCLEOTIDE SEQUENCE [LARGE SCALE GENOMIC DNA]</scope>
    <source>
        <strain evidence="3 4">GD02</strain>
    </source>
</reference>
<evidence type="ECO:0000256" key="1">
    <source>
        <dbReference type="SAM" id="MobiDB-lite"/>
    </source>
</evidence>
<dbReference type="Proteomes" id="UP001162740">
    <property type="component" value="Chromosome"/>
</dbReference>
<keyword evidence="2" id="KW-1133">Transmembrane helix</keyword>
<accession>A0AA46WU66</accession>
<evidence type="ECO:0000313" key="3">
    <source>
        <dbReference type="EMBL" id="UZF44325.1"/>
    </source>
</evidence>
<feature type="transmembrane region" description="Helical" evidence="2">
    <location>
        <begin position="361"/>
        <end position="388"/>
    </location>
</feature>
<evidence type="ECO:0000256" key="2">
    <source>
        <dbReference type="SAM" id="Phobius"/>
    </source>
</evidence>
<feature type="transmembrane region" description="Helical" evidence="2">
    <location>
        <begin position="21"/>
        <end position="42"/>
    </location>
</feature>
<proteinExistence type="predicted"/>
<feature type="transmembrane region" description="Helical" evidence="2">
    <location>
        <begin position="329"/>
        <end position="349"/>
    </location>
</feature>
<feature type="transmembrane region" description="Helical" evidence="2">
    <location>
        <begin position="205"/>
        <end position="227"/>
    </location>
</feature>
<protein>
    <recommendedName>
        <fullName evidence="5">O-antigen ligase domain-containing protein</fullName>
    </recommendedName>
</protein>
<dbReference type="EMBL" id="CP083974">
    <property type="protein sequence ID" value="UZF44325.1"/>
    <property type="molecule type" value="Genomic_DNA"/>
</dbReference>
<feature type="transmembrane region" description="Helical" evidence="2">
    <location>
        <begin position="79"/>
        <end position="100"/>
    </location>
</feature>
<dbReference type="AlphaFoldDB" id="A0AA46WU66"/>
<evidence type="ECO:0000313" key="4">
    <source>
        <dbReference type="Proteomes" id="UP001162740"/>
    </source>
</evidence>
<feature type="transmembrane region" description="Helical" evidence="2">
    <location>
        <begin position="239"/>
        <end position="259"/>
    </location>
</feature>
<keyword evidence="2" id="KW-0812">Transmembrane</keyword>
<dbReference type="RefSeq" id="WP_229582768.1">
    <property type="nucleotide sequence ID" value="NZ_CP083974.1"/>
</dbReference>